<dbReference type="AlphaFoldDB" id="A0A7Z6MXN7"/>
<comment type="caution">
    <text evidence="2">The sequence shown here is derived from an EMBL/GenBank/DDBJ whole genome shotgun (WGS) entry which is preliminary data.</text>
</comment>
<dbReference type="Pfam" id="PF05899">
    <property type="entry name" value="Cupin_3"/>
    <property type="match status" value="1"/>
</dbReference>
<dbReference type="Gene3D" id="2.60.120.10">
    <property type="entry name" value="Jelly Rolls"/>
    <property type="match status" value="1"/>
</dbReference>
<accession>A0A7Z6MXN7</accession>
<evidence type="ECO:0000313" key="3">
    <source>
        <dbReference type="Proteomes" id="UP000255541"/>
    </source>
</evidence>
<dbReference type="InterPro" id="IPR008579">
    <property type="entry name" value="UGlyAH_Cupin_dom"/>
</dbReference>
<feature type="domain" description="(S)-ureidoglycine aminohydrolase cupin" evidence="1">
    <location>
        <begin position="78"/>
        <end position="139"/>
    </location>
</feature>
<organism evidence="2 3">
    <name type="scientific">Pseudomonas fluorescens</name>
    <dbReference type="NCBI Taxonomy" id="294"/>
    <lineage>
        <taxon>Bacteria</taxon>
        <taxon>Pseudomonadati</taxon>
        <taxon>Pseudomonadota</taxon>
        <taxon>Gammaproteobacteria</taxon>
        <taxon>Pseudomonadales</taxon>
        <taxon>Pseudomonadaceae</taxon>
        <taxon>Pseudomonas</taxon>
    </lineage>
</organism>
<evidence type="ECO:0000313" key="2">
    <source>
        <dbReference type="EMBL" id="RDS90926.1"/>
    </source>
</evidence>
<name>A0A7Z6MXN7_PSEFL</name>
<gene>
    <name evidence="2" type="ORF">DL347_12830</name>
</gene>
<evidence type="ECO:0000259" key="1">
    <source>
        <dbReference type="Pfam" id="PF05899"/>
    </source>
</evidence>
<reference evidence="2 3" key="1">
    <citation type="submission" date="2018-07" db="EMBL/GenBank/DDBJ databases">
        <title>Draft Genome Sequence of Pseudomonas fluorescens AHK-1 associated with canker disease of kiwifruit.</title>
        <authorList>
            <person name="Wu Z."/>
        </authorList>
    </citation>
    <scope>NUCLEOTIDE SEQUENCE [LARGE SCALE GENOMIC DNA]</scope>
    <source>
        <strain evidence="2 3">AHK-1</strain>
    </source>
</reference>
<dbReference type="InterPro" id="IPR011051">
    <property type="entry name" value="RmlC_Cupin_sf"/>
</dbReference>
<sequence>MPLVIVVHPPLPIRDTEKMTVRPTLPNPIDSVALASLNTPDGWLAYPLGDDVIEGNPDTRMKLLRTVGVKTPYKAVAFFTSQPSKFDWRFDNDEAFVLIEGRIAITMDTGERFEMSAGDAVSIPAGHTGVCEVFEFSRKFTVVTSGSVD</sequence>
<dbReference type="Proteomes" id="UP000255541">
    <property type="component" value="Unassembled WGS sequence"/>
</dbReference>
<dbReference type="EMBL" id="QRBA01000006">
    <property type="protein sequence ID" value="RDS90926.1"/>
    <property type="molecule type" value="Genomic_DNA"/>
</dbReference>
<protein>
    <submittedName>
        <fullName evidence="2">DUF861 domain-containing protein</fullName>
    </submittedName>
</protein>
<dbReference type="InterPro" id="IPR014710">
    <property type="entry name" value="RmlC-like_jellyroll"/>
</dbReference>
<proteinExistence type="predicted"/>
<dbReference type="SUPFAM" id="SSF51182">
    <property type="entry name" value="RmlC-like cupins"/>
    <property type="match status" value="1"/>
</dbReference>